<keyword evidence="3" id="KW-0472">Membrane</keyword>
<keyword evidence="1" id="KW-0175">Coiled coil</keyword>
<protein>
    <recommendedName>
        <fullName evidence="4">Phlebovirus glycoprotein G2 fusion domain-containing protein</fullName>
    </recommendedName>
</protein>
<dbReference type="InterPro" id="IPR009878">
    <property type="entry name" value="Phlebovirus_G2_fusion"/>
</dbReference>
<evidence type="ECO:0000313" key="5">
    <source>
        <dbReference type="EMBL" id="CAD2182021.1"/>
    </source>
</evidence>
<reference evidence="5 6" key="1">
    <citation type="submission" date="2020-08" db="EMBL/GenBank/DDBJ databases">
        <authorList>
            <person name="Koutsovoulos G."/>
            <person name="Danchin GJ E."/>
        </authorList>
    </citation>
    <scope>NUCLEOTIDE SEQUENCE [LARGE SCALE GENOMIC DNA]</scope>
</reference>
<dbReference type="AlphaFoldDB" id="A0A6V7W6T3"/>
<feature type="domain" description="Phlebovirus glycoprotein G2 fusion" evidence="4">
    <location>
        <begin position="444"/>
        <end position="557"/>
    </location>
</feature>
<dbReference type="Proteomes" id="UP000580250">
    <property type="component" value="Unassembled WGS sequence"/>
</dbReference>
<keyword evidence="3" id="KW-0812">Transmembrane</keyword>
<dbReference type="Pfam" id="PF07245">
    <property type="entry name" value="Phlebovirus_G2"/>
    <property type="match status" value="1"/>
</dbReference>
<dbReference type="OrthoDB" id="5875705at2759"/>
<evidence type="ECO:0000313" key="6">
    <source>
        <dbReference type="Proteomes" id="UP000580250"/>
    </source>
</evidence>
<evidence type="ECO:0000259" key="4">
    <source>
        <dbReference type="Pfam" id="PF07245"/>
    </source>
</evidence>
<evidence type="ECO:0000256" key="2">
    <source>
        <dbReference type="SAM" id="MobiDB-lite"/>
    </source>
</evidence>
<comment type="caution">
    <text evidence="5">The sequence shown here is derived from an EMBL/GenBank/DDBJ whole genome shotgun (WGS) entry which is preliminary data.</text>
</comment>
<organism evidence="5 6">
    <name type="scientific">Meloidogyne enterolobii</name>
    <name type="common">Root-knot nematode worm</name>
    <name type="synonym">Meloidogyne mayaguensis</name>
    <dbReference type="NCBI Taxonomy" id="390850"/>
    <lineage>
        <taxon>Eukaryota</taxon>
        <taxon>Metazoa</taxon>
        <taxon>Ecdysozoa</taxon>
        <taxon>Nematoda</taxon>
        <taxon>Chromadorea</taxon>
        <taxon>Rhabditida</taxon>
        <taxon>Tylenchina</taxon>
        <taxon>Tylenchomorpha</taxon>
        <taxon>Tylenchoidea</taxon>
        <taxon>Meloidogynidae</taxon>
        <taxon>Meloidogyninae</taxon>
        <taxon>Meloidogyne</taxon>
    </lineage>
</organism>
<feature type="transmembrane region" description="Helical" evidence="3">
    <location>
        <begin position="312"/>
        <end position="332"/>
    </location>
</feature>
<evidence type="ECO:0000256" key="3">
    <source>
        <dbReference type="SAM" id="Phobius"/>
    </source>
</evidence>
<proteinExistence type="predicted"/>
<sequence>MKIKRDAKEKALQKINANAYGLKAIPFLILCLQLIACANATNFRTPLLPYECEAEGQLLHTESNCNSKGILIYSKTGKDPPELCYKIKSCGEKFLTPVSGGWSCLDNCDNDISILIPTIELFNGNIHHVQQLQIRTIDVFDKDEVCIGKGATIGTPHYCSIHDCLTSGTRFCYYPHRETTLFISKNAEIPIKAWGYKRIHINGTNKKALSKCANCQLNCETKGIKAIFEETKFSKLEICCPPYCFSFEGVKSPKIVTLPKDILLNEHTCSMQLWTTKSNPINKIVVECPSVNICELINCYICTELLANPECWPIYAAIIGGILIAILCTCLFKFCLLLNKICLTIAELVWCLKTTLRILKIVLKLIIKIPYLIIRKIIEARLKNKEQQKNNAKNDIELAEIKIEKQREFKPFIPFRKKFGARGTTINKIVVILAIIHLANGASQFASFSANEEDCTKMENNQTKCHISYETILTLTPSHRIAQLLIRGANKLPMGIVDITIEDIVVECQKSSEYFSRSHEIKTYSSKRCPKQGSCTGNTCANTKLDSKIPELNALSNVWMRISNDLLHFLPLARCRKINQQKQPSYSIRYTPYKQQKNGKNNNNSKTWQCNSKEGYEGFGKEETPN</sequence>
<feature type="compositionally biased region" description="Low complexity" evidence="2">
    <location>
        <begin position="594"/>
        <end position="606"/>
    </location>
</feature>
<name>A0A6V7W6T3_MELEN</name>
<gene>
    <name evidence="5" type="ORF">MENT_LOCUS34204</name>
</gene>
<dbReference type="EMBL" id="CAJEWN010000418">
    <property type="protein sequence ID" value="CAD2182021.1"/>
    <property type="molecule type" value="Genomic_DNA"/>
</dbReference>
<accession>A0A6V7W6T3</accession>
<dbReference type="Gene3D" id="2.60.98.50">
    <property type="match status" value="1"/>
</dbReference>
<feature type="region of interest" description="Disordered" evidence="2">
    <location>
        <begin position="586"/>
        <end position="626"/>
    </location>
</feature>
<evidence type="ECO:0000256" key="1">
    <source>
        <dbReference type="SAM" id="Coils"/>
    </source>
</evidence>
<keyword evidence="3" id="KW-1133">Transmembrane helix</keyword>
<feature type="coiled-coil region" evidence="1">
    <location>
        <begin position="375"/>
        <end position="409"/>
    </location>
</feature>
<feature type="compositionally biased region" description="Basic and acidic residues" evidence="2">
    <location>
        <begin position="614"/>
        <end position="626"/>
    </location>
</feature>